<gene>
    <name evidence="5" type="primary">uup_2</name>
    <name evidence="5" type="ORF">NCTC7922_00457</name>
</gene>
<evidence type="ECO:0000256" key="3">
    <source>
        <dbReference type="SAM" id="MobiDB-lite"/>
    </source>
</evidence>
<feature type="compositionally biased region" description="Polar residues" evidence="3">
    <location>
        <begin position="297"/>
        <end position="306"/>
    </location>
</feature>
<evidence type="ECO:0000313" key="5">
    <source>
        <dbReference type="EMBL" id="STM08934.1"/>
    </source>
</evidence>
<dbReference type="Proteomes" id="UP000254174">
    <property type="component" value="Unassembled WGS sequence"/>
</dbReference>
<dbReference type="InterPro" id="IPR051309">
    <property type="entry name" value="ABCF_ATPase"/>
</dbReference>
<dbReference type="InterPro" id="IPR003439">
    <property type="entry name" value="ABC_transporter-like_ATP-bd"/>
</dbReference>
<protein>
    <submittedName>
        <fullName evidence="5">ABC transporter ATP-binding protein</fullName>
    </submittedName>
</protein>
<dbReference type="EMBL" id="UGFC01000004">
    <property type="protein sequence ID" value="STM08934.1"/>
    <property type="molecule type" value="Genomic_DNA"/>
</dbReference>
<evidence type="ECO:0000256" key="1">
    <source>
        <dbReference type="ARBA" id="ARBA00022741"/>
    </source>
</evidence>
<sequence length="319" mass="36284">MRGSVYDFVAEGIEEQAEYLKRYHDISAPGDERPERENLNELAKVQEQLDHHNLWQLENRINEVLAQLGLDPNVALSSLSGGWLRKAALGRALVSNPRVLLLDEPTNHLDIETIDWLEGFLKTFNGTIIFISHDRSFIRNMATRIVDLDRGKLVTYQEITTSTCWKKKKPCAWKNYKMPSSIANWRRKRCGIRQGIKARRTRNEGRVRALKAMRRERGERREVMGTAKMQVEEASRSGKIVFEMEDVCYQVDGKQLVKDFSAQVLRGDKIALIGPNGCGKTTLLKLMLGQLQADSGRNSRWHQTGSGLFRSAPCGTGSR</sequence>
<name>A0A377CXU5_ECOLX</name>
<feature type="domain" description="ABC transporter" evidence="4">
    <location>
        <begin position="37"/>
        <end position="107"/>
    </location>
</feature>
<reference evidence="5 6" key="1">
    <citation type="submission" date="2018-06" db="EMBL/GenBank/DDBJ databases">
        <authorList>
            <consortium name="Pathogen Informatics"/>
            <person name="Doyle S."/>
        </authorList>
    </citation>
    <scope>NUCLEOTIDE SEQUENCE [LARGE SCALE GENOMIC DNA]</scope>
    <source>
        <strain evidence="5 6">NCTC7922</strain>
    </source>
</reference>
<evidence type="ECO:0000259" key="4">
    <source>
        <dbReference type="Pfam" id="PF00005"/>
    </source>
</evidence>
<dbReference type="GO" id="GO:0016887">
    <property type="term" value="F:ATP hydrolysis activity"/>
    <property type="evidence" value="ECO:0007669"/>
    <property type="project" value="InterPro"/>
</dbReference>
<dbReference type="Gene3D" id="3.40.50.300">
    <property type="entry name" value="P-loop containing nucleotide triphosphate hydrolases"/>
    <property type="match status" value="2"/>
</dbReference>
<dbReference type="AlphaFoldDB" id="A0A377CXU5"/>
<dbReference type="GO" id="GO:0005524">
    <property type="term" value="F:ATP binding"/>
    <property type="evidence" value="ECO:0007669"/>
    <property type="project" value="UniProtKB-KW"/>
</dbReference>
<proteinExistence type="predicted"/>
<keyword evidence="2 5" id="KW-0067">ATP-binding</keyword>
<dbReference type="PANTHER" id="PTHR42855:SF1">
    <property type="entry name" value="ABC TRANSPORTER DOMAIN-CONTAINING PROTEIN"/>
    <property type="match status" value="1"/>
</dbReference>
<organism evidence="5 6">
    <name type="scientific">Escherichia coli</name>
    <dbReference type="NCBI Taxonomy" id="562"/>
    <lineage>
        <taxon>Bacteria</taxon>
        <taxon>Pseudomonadati</taxon>
        <taxon>Pseudomonadota</taxon>
        <taxon>Gammaproteobacteria</taxon>
        <taxon>Enterobacterales</taxon>
        <taxon>Enterobacteriaceae</taxon>
        <taxon>Escherichia</taxon>
    </lineage>
</organism>
<accession>A0A377CXU5</accession>
<dbReference type="InterPro" id="IPR027417">
    <property type="entry name" value="P-loop_NTPase"/>
</dbReference>
<evidence type="ECO:0000313" key="6">
    <source>
        <dbReference type="Proteomes" id="UP000254174"/>
    </source>
</evidence>
<evidence type="ECO:0000256" key="2">
    <source>
        <dbReference type="ARBA" id="ARBA00022840"/>
    </source>
</evidence>
<dbReference type="Pfam" id="PF00005">
    <property type="entry name" value="ABC_tran"/>
    <property type="match status" value="2"/>
</dbReference>
<dbReference type="CDD" id="cd03221">
    <property type="entry name" value="ABCF_EF-3"/>
    <property type="match status" value="1"/>
</dbReference>
<dbReference type="PANTHER" id="PTHR42855">
    <property type="entry name" value="ABC TRANSPORTER ATP-BINDING SUBUNIT"/>
    <property type="match status" value="1"/>
</dbReference>
<keyword evidence="1" id="KW-0547">Nucleotide-binding</keyword>
<feature type="region of interest" description="Disordered" evidence="3">
    <location>
        <begin position="297"/>
        <end position="319"/>
    </location>
</feature>
<feature type="domain" description="ABC transporter" evidence="4">
    <location>
        <begin position="258"/>
        <end position="297"/>
    </location>
</feature>
<dbReference type="SUPFAM" id="SSF52540">
    <property type="entry name" value="P-loop containing nucleoside triphosphate hydrolases"/>
    <property type="match status" value="2"/>
</dbReference>
<dbReference type="FunFam" id="3.40.50.300:FF:000011">
    <property type="entry name" value="Putative ABC transporter ATP-binding component"/>
    <property type="match status" value="1"/>
</dbReference>